<dbReference type="InterPro" id="IPR011011">
    <property type="entry name" value="Znf_FYVE_PHD"/>
</dbReference>
<dbReference type="SMR" id="A0A8I6YHK9"/>
<dbReference type="GO" id="GO:0006325">
    <property type="term" value="P:chromatin organization"/>
    <property type="evidence" value="ECO:0007669"/>
    <property type="project" value="UniProtKB-UniRule"/>
</dbReference>
<keyword evidence="12" id="KW-1185">Reference proteome</keyword>
<dbReference type="InterPro" id="IPR013083">
    <property type="entry name" value="Znf_RING/FYVE/PHD"/>
</dbReference>
<protein>
    <recommendedName>
        <fullName evidence="8">PHD finger protein ALFIN-LIKE</fullName>
    </recommendedName>
</protein>
<evidence type="ECO:0000313" key="12">
    <source>
        <dbReference type="Proteomes" id="UP000011116"/>
    </source>
</evidence>
<dbReference type="InterPro" id="IPR019787">
    <property type="entry name" value="Znf_PHD-finger"/>
</dbReference>
<dbReference type="PANTHER" id="PTHR12321">
    <property type="entry name" value="CPG BINDING PROTEIN"/>
    <property type="match status" value="1"/>
</dbReference>
<evidence type="ECO:0000256" key="8">
    <source>
        <dbReference type="RuleBase" id="RU369089"/>
    </source>
</evidence>
<dbReference type="PANTHER" id="PTHR12321:SF118">
    <property type="entry name" value="PHD FINGER PROTEIN ALFIN-LIKE"/>
    <property type="match status" value="1"/>
</dbReference>
<dbReference type="GO" id="GO:0005634">
    <property type="term" value="C:nucleus"/>
    <property type="evidence" value="ECO:0000318"/>
    <property type="project" value="GO_Central"/>
</dbReference>
<evidence type="ECO:0000256" key="1">
    <source>
        <dbReference type="ARBA" id="ARBA00002232"/>
    </source>
</evidence>
<dbReference type="GO" id="GO:0003712">
    <property type="term" value="F:transcription coregulator activity"/>
    <property type="evidence" value="ECO:0000318"/>
    <property type="project" value="GO_Central"/>
</dbReference>
<proteinExistence type="inferred from homology"/>
<comment type="domain">
    <text evidence="8">The PHD-type zinc finger mediates the binding to H3K4me3.</text>
</comment>
<dbReference type="Gene3D" id="3.30.40.10">
    <property type="entry name" value="Zinc/RING finger domain, C3HC4 (zinc finger)"/>
    <property type="match status" value="1"/>
</dbReference>
<accession>A0A8I6YHK9</accession>
<comment type="subunit">
    <text evidence="8">Interacts with H3K4me3 and to a lesser extent with H3K4me2.</text>
</comment>
<dbReference type="InterPro" id="IPR021998">
    <property type="entry name" value="Alfin_N"/>
</dbReference>
<evidence type="ECO:0000256" key="6">
    <source>
        <dbReference type="ARBA" id="ARBA00023015"/>
    </source>
</evidence>
<feature type="region of interest" description="Disordered" evidence="9">
    <location>
        <begin position="1"/>
        <end position="27"/>
    </location>
</feature>
<dbReference type="Gramene" id="HORVU.MOREX.r3.7HG0650380.1">
    <property type="protein sequence ID" value="HORVU.MOREX.r3.7HG0650380.1"/>
    <property type="gene ID" value="HORVU.MOREX.r3.7HG0650380"/>
</dbReference>
<reference evidence="11" key="3">
    <citation type="submission" date="2022-01" db="UniProtKB">
        <authorList>
            <consortium name="EnsemblPlants"/>
        </authorList>
    </citation>
    <scope>IDENTIFICATION</scope>
    <source>
        <strain evidence="11">subsp. vulgare</strain>
    </source>
</reference>
<dbReference type="AlphaFoldDB" id="A0A8I6YHK9"/>
<dbReference type="InterPro" id="IPR001965">
    <property type="entry name" value="Znf_PHD"/>
</dbReference>
<evidence type="ECO:0000256" key="4">
    <source>
        <dbReference type="ARBA" id="ARBA00022771"/>
    </source>
</evidence>
<dbReference type="GO" id="GO:0006355">
    <property type="term" value="P:regulation of DNA-templated transcription"/>
    <property type="evidence" value="ECO:0007669"/>
    <property type="project" value="UniProtKB-UniRule"/>
</dbReference>
<feature type="domain" description="Zinc finger PHD-type" evidence="10">
    <location>
        <begin position="259"/>
        <end position="307"/>
    </location>
</feature>
<dbReference type="GO" id="GO:0042393">
    <property type="term" value="F:histone binding"/>
    <property type="evidence" value="ECO:0007669"/>
    <property type="project" value="UniProtKB-UniRule"/>
</dbReference>
<dbReference type="Pfam" id="PF12165">
    <property type="entry name" value="Alfin"/>
    <property type="match status" value="1"/>
</dbReference>
<sequence>MDAAGAGSSSKPTPTRPRLAVRVRGRPSSILSRADPAEWRSRPAVSWTVENNYEDFSGRRRALVGALTKDQENLYDLLCDEGKERMCLFGYPDGKWSLTLPEKMLPLGLPEPKLGINRRPEYMNRYDYLSFIARHSDSWLMGVALFLTTLLNAKQKMRLFDMVNKISTVHDEFYLSYGTSWILTFAPPSRDIAPNVYNPNRDSSAPAQENMYNPDVDSLTPAEVNMLPYQDSMQGLSAPNKDSRKPAEDKGKDHEATDFCGVCSAPYHANAFWICCDLCDQWFHGKCVNITASESKHLKVFKFRDCILDEIGE</sequence>
<evidence type="ECO:0000256" key="5">
    <source>
        <dbReference type="ARBA" id="ARBA00022833"/>
    </source>
</evidence>
<dbReference type="EnsemblPlants" id="HORVU.MOREX.r3.7HG0650380.1">
    <property type="protein sequence ID" value="HORVU.MOREX.r3.7HG0650380.1"/>
    <property type="gene ID" value="HORVU.MOREX.r3.7HG0650380"/>
</dbReference>
<evidence type="ECO:0000256" key="9">
    <source>
        <dbReference type="SAM" id="MobiDB-lite"/>
    </source>
</evidence>
<evidence type="ECO:0000313" key="11">
    <source>
        <dbReference type="EnsemblPlants" id="HORVU.MOREX.r3.7HG0650380.1"/>
    </source>
</evidence>
<keyword evidence="8" id="KW-0156">Chromatin regulator</keyword>
<evidence type="ECO:0000256" key="2">
    <source>
        <dbReference type="ARBA" id="ARBA00010445"/>
    </source>
</evidence>
<name>A0A8I6YHK9_HORVV</name>
<keyword evidence="7 8" id="KW-0804">Transcription</keyword>
<dbReference type="GO" id="GO:0008270">
    <property type="term" value="F:zinc ion binding"/>
    <property type="evidence" value="ECO:0007669"/>
    <property type="project" value="UniProtKB-KW"/>
</dbReference>
<dbReference type="Pfam" id="PF00628">
    <property type="entry name" value="PHD"/>
    <property type="match status" value="1"/>
</dbReference>
<dbReference type="GO" id="GO:0000976">
    <property type="term" value="F:transcription cis-regulatory region binding"/>
    <property type="evidence" value="ECO:0000318"/>
    <property type="project" value="GO_Central"/>
</dbReference>
<evidence type="ECO:0000259" key="10">
    <source>
        <dbReference type="SMART" id="SM00249"/>
    </source>
</evidence>
<comment type="function">
    <text evidence="1 8">Histone-binding component that specifically recognizes H3 tails trimethylated on 'Lys-4' (H3K4me3), which mark transcription start sites of virtually all active genes.</text>
</comment>
<dbReference type="InterPro" id="IPR045104">
    <property type="entry name" value="Alfin"/>
</dbReference>
<keyword evidence="4 8" id="KW-0863">Zinc-finger</keyword>
<comment type="similarity">
    <text evidence="2 8">Belongs to the Alfin family.</text>
</comment>
<keyword evidence="6 8" id="KW-0805">Transcription regulation</keyword>
<reference evidence="12" key="1">
    <citation type="journal article" date="2012" name="Nature">
        <title>A physical, genetic and functional sequence assembly of the barley genome.</title>
        <authorList>
            <consortium name="The International Barley Genome Sequencing Consortium"/>
            <person name="Mayer K.F."/>
            <person name="Waugh R."/>
            <person name="Brown J.W."/>
            <person name="Schulman A."/>
            <person name="Langridge P."/>
            <person name="Platzer M."/>
            <person name="Fincher G.B."/>
            <person name="Muehlbauer G.J."/>
            <person name="Sato K."/>
            <person name="Close T.J."/>
            <person name="Wise R.P."/>
            <person name="Stein N."/>
        </authorList>
    </citation>
    <scope>NUCLEOTIDE SEQUENCE [LARGE SCALE GENOMIC DNA]</scope>
    <source>
        <strain evidence="12">cv. Morex</strain>
    </source>
</reference>
<keyword evidence="3 8" id="KW-0479">Metal-binding</keyword>
<dbReference type="SMART" id="SM00249">
    <property type="entry name" value="PHD"/>
    <property type="match status" value="1"/>
</dbReference>
<reference evidence="11" key="2">
    <citation type="submission" date="2020-10" db="EMBL/GenBank/DDBJ databases">
        <authorList>
            <person name="Scholz U."/>
            <person name="Mascher M."/>
            <person name="Fiebig A."/>
        </authorList>
    </citation>
    <scope>NUCLEOTIDE SEQUENCE [LARGE SCALE GENOMIC DNA]</scope>
    <source>
        <strain evidence="11">cv. Morex</strain>
    </source>
</reference>
<keyword evidence="5 8" id="KW-0862">Zinc</keyword>
<dbReference type="SUPFAM" id="SSF57903">
    <property type="entry name" value="FYVE/PHD zinc finger"/>
    <property type="match status" value="1"/>
</dbReference>
<comment type="subcellular location">
    <subcellularLocation>
        <location evidence="8">Nucleus</location>
    </subcellularLocation>
</comment>
<evidence type="ECO:0000256" key="3">
    <source>
        <dbReference type="ARBA" id="ARBA00022723"/>
    </source>
</evidence>
<evidence type="ECO:0000256" key="7">
    <source>
        <dbReference type="ARBA" id="ARBA00023163"/>
    </source>
</evidence>
<organism evidence="11 12">
    <name type="scientific">Hordeum vulgare subsp. vulgare</name>
    <name type="common">Domesticated barley</name>
    <dbReference type="NCBI Taxonomy" id="112509"/>
    <lineage>
        <taxon>Eukaryota</taxon>
        <taxon>Viridiplantae</taxon>
        <taxon>Streptophyta</taxon>
        <taxon>Embryophyta</taxon>
        <taxon>Tracheophyta</taxon>
        <taxon>Spermatophyta</taxon>
        <taxon>Magnoliopsida</taxon>
        <taxon>Liliopsida</taxon>
        <taxon>Poales</taxon>
        <taxon>Poaceae</taxon>
        <taxon>BOP clade</taxon>
        <taxon>Pooideae</taxon>
        <taxon>Triticodae</taxon>
        <taxon>Triticeae</taxon>
        <taxon>Hordeinae</taxon>
        <taxon>Hordeum</taxon>
    </lineage>
</organism>
<dbReference type="Proteomes" id="UP000011116">
    <property type="component" value="Chromosome 7H"/>
</dbReference>
<keyword evidence="8" id="KW-0539">Nucleus</keyword>